<evidence type="ECO:0000313" key="3">
    <source>
        <dbReference type="Proteomes" id="UP000606172"/>
    </source>
</evidence>
<organism evidence="2 3">
    <name type="scientific">Sinosporangium siamense</name>
    <dbReference type="NCBI Taxonomy" id="1367973"/>
    <lineage>
        <taxon>Bacteria</taxon>
        <taxon>Bacillati</taxon>
        <taxon>Actinomycetota</taxon>
        <taxon>Actinomycetes</taxon>
        <taxon>Streptosporangiales</taxon>
        <taxon>Streptosporangiaceae</taxon>
        <taxon>Sinosporangium</taxon>
    </lineage>
</organism>
<proteinExistence type="predicted"/>
<dbReference type="AlphaFoldDB" id="A0A919RDS6"/>
<dbReference type="RefSeq" id="WP_204024531.1">
    <property type="nucleotide sequence ID" value="NZ_BOOW01000013.1"/>
</dbReference>
<sequence>MRFARRAIATGLSAAALPAAAPTGASADAAGSTSCVGQEGGLCARALSRGGYQAAYRRETRPAPSRVKG</sequence>
<reference evidence="2" key="1">
    <citation type="submission" date="2021-01" db="EMBL/GenBank/DDBJ databases">
        <title>Whole genome shotgun sequence of Sinosporangium siamense NBRC 109515.</title>
        <authorList>
            <person name="Komaki H."/>
            <person name="Tamura T."/>
        </authorList>
    </citation>
    <scope>NUCLEOTIDE SEQUENCE</scope>
    <source>
        <strain evidence="2">NBRC 109515</strain>
    </source>
</reference>
<feature type="signal peptide" evidence="1">
    <location>
        <begin position="1"/>
        <end position="27"/>
    </location>
</feature>
<gene>
    <name evidence="2" type="ORF">Ssi02_22810</name>
</gene>
<name>A0A919RDS6_9ACTN</name>
<dbReference type="Proteomes" id="UP000606172">
    <property type="component" value="Unassembled WGS sequence"/>
</dbReference>
<accession>A0A919RDS6</accession>
<comment type="caution">
    <text evidence="2">The sequence shown here is derived from an EMBL/GenBank/DDBJ whole genome shotgun (WGS) entry which is preliminary data.</text>
</comment>
<evidence type="ECO:0000256" key="1">
    <source>
        <dbReference type="SAM" id="SignalP"/>
    </source>
</evidence>
<dbReference type="EMBL" id="BOOW01000013">
    <property type="protein sequence ID" value="GII92050.1"/>
    <property type="molecule type" value="Genomic_DNA"/>
</dbReference>
<feature type="chain" id="PRO_5037163087" evidence="1">
    <location>
        <begin position="28"/>
        <end position="69"/>
    </location>
</feature>
<protein>
    <submittedName>
        <fullName evidence="2">Uncharacterized protein</fullName>
    </submittedName>
</protein>
<keyword evidence="1" id="KW-0732">Signal</keyword>
<keyword evidence="3" id="KW-1185">Reference proteome</keyword>
<evidence type="ECO:0000313" key="2">
    <source>
        <dbReference type="EMBL" id="GII92050.1"/>
    </source>
</evidence>